<comment type="caution">
    <text evidence="1">The sequence shown here is derived from an EMBL/GenBank/DDBJ whole genome shotgun (WGS) entry which is preliminary data.</text>
</comment>
<dbReference type="EMBL" id="JAJOZR010000022">
    <property type="protein sequence ID" value="MCD7111830.1"/>
    <property type="molecule type" value="Genomic_DNA"/>
</dbReference>
<name>A0A9X1NWU8_9HYPH</name>
<sequence>MTNLGQQWRQHVPANDHNHHLLRQGIQQREERARTWVAQTQLKDLQSGIDSCISRGSDSLALPIPSDIATSQAVRGFMNMLNDKGMLADIALDGDEPGISLMLIMPAA</sequence>
<organism evidence="1 2">
    <name type="scientific">Rhizobium quercicola</name>
    <dbReference type="NCBI Taxonomy" id="2901226"/>
    <lineage>
        <taxon>Bacteria</taxon>
        <taxon>Pseudomonadati</taxon>
        <taxon>Pseudomonadota</taxon>
        <taxon>Alphaproteobacteria</taxon>
        <taxon>Hyphomicrobiales</taxon>
        <taxon>Rhizobiaceae</taxon>
        <taxon>Rhizobium/Agrobacterium group</taxon>
        <taxon>Rhizobium</taxon>
    </lineage>
</organism>
<proteinExistence type="predicted"/>
<dbReference type="RefSeq" id="WP_231816849.1">
    <property type="nucleotide sequence ID" value="NZ_JAJOZR010000022.1"/>
</dbReference>
<dbReference type="AlphaFoldDB" id="A0A9X1NWU8"/>
<protein>
    <submittedName>
        <fullName evidence="1">Uncharacterized protein</fullName>
    </submittedName>
</protein>
<gene>
    <name evidence="1" type="ORF">LRX75_22645</name>
</gene>
<dbReference type="Proteomes" id="UP001139089">
    <property type="component" value="Unassembled WGS sequence"/>
</dbReference>
<accession>A0A9X1NWU8</accession>
<keyword evidence="2" id="KW-1185">Reference proteome</keyword>
<evidence type="ECO:0000313" key="2">
    <source>
        <dbReference type="Proteomes" id="UP001139089"/>
    </source>
</evidence>
<evidence type="ECO:0000313" key="1">
    <source>
        <dbReference type="EMBL" id="MCD7111830.1"/>
    </source>
</evidence>
<reference evidence="1" key="1">
    <citation type="submission" date="2021-12" db="EMBL/GenBank/DDBJ databases">
        <authorList>
            <person name="Li Y."/>
        </authorList>
    </citation>
    <scope>NUCLEOTIDE SEQUENCE</scope>
    <source>
        <strain evidence="1">DKSPLA3</strain>
    </source>
</reference>